<protein>
    <recommendedName>
        <fullName evidence="2">ZSWIM3 N-terminal domain-containing protein</fullName>
    </recommendedName>
</protein>
<dbReference type="InterPro" id="IPR048325">
    <property type="entry name" value="ZSWIM3_N"/>
</dbReference>
<evidence type="ECO:0000259" key="2">
    <source>
        <dbReference type="Pfam" id="PF21599"/>
    </source>
</evidence>
<evidence type="ECO:0000313" key="3">
    <source>
        <dbReference type="EnsemblMetazoa" id="OVOC9548.1"/>
    </source>
</evidence>
<dbReference type="PANTHER" id="PTHR47086">
    <property type="entry name" value="BTB DOMAIN-CONTAINING PROTEIN"/>
    <property type="match status" value="1"/>
</dbReference>
<proteinExistence type="predicted"/>
<reference evidence="3" key="2">
    <citation type="submission" date="2022-06" db="UniProtKB">
        <authorList>
            <consortium name="EnsemblMetazoa"/>
        </authorList>
    </citation>
    <scope>IDENTIFICATION</scope>
</reference>
<keyword evidence="4" id="KW-1185">Reference proteome</keyword>
<evidence type="ECO:0000313" key="4">
    <source>
        <dbReference type="Proteomes" id="UP000024404"/>
    </source>
</evidence>
<reference evidence="4" key="1">
    <citation type="submission" date="2013-10" db="EMBL/GenBank/DDBJ databases">
        <title>Genome sequencing of Onchocerca volvulus.</title>
        <authorList>
            <person name="Cotton J."/>
            <person name="Tsai J."/>
            <person name="Stanley E."/>
            <person name="Tracey A."/>
            <person name="Holroyd N."/>
            <person name="Lustigman S."/>
            <person name="Berriman M."/>
        </authorList>
    </citation>
    <scope>NUCLEOTIDE SEQUENCE</scope>
</reference>
<name>A0A8R1Y3M0_ONCVO</name>
<dbReference type="PANTHER" id="PTHR47086:SF4">
    <property type="entry name" value="BTB DOMAIN-CONTAINING PROTEIN"/>
    <property type="match status" value="1"/>
</dbReference>
<evidence type="ECO:0000256" key="1">
    <source>
        <dbReference type="SAM" id="MobiDB-lite"/>
    </source>
</evidence>
<feature type="compositionally biased region" description="Basic and acidic residues" evidence="1">
    <location>
        <begin position="197"/>
        <end position="212"/>
    </location>
</feature>
<sequence>MASLKYTDETQKPFPTTVRQYAKKAGNAYIGNETIMEIKSQEMEEKRIDESKSSMQAESCAATAELQTIEQVRNGENKDGSAVEAAAKKALMKQTKNGMETTGNDNNTYKVNELHKMAIENGLRHKKRKPESVRRIIQCNTEQSGSEGDTKIAIQLYFDKINEEPIDLSKRNDLNNKNGQDQKLNKQSDLAISGEQNHGEMSCERNGEDIHRPGNASTNVKRKRCESKLLNLNQRYGNRTFSTFLPEEQEELRREASHICDGATFRSFAEFEKYFEAYKIVGNNPYRVASSEVLRDGEGRVIERFKYKYIVFHCAHYGSPRKRGGGKRPNQSYLPLGCKARFRLNADTTNGCLRISSFHKEHINHENSEEDYLRVVNKKRRNLIGGRGSKIMKMEKMDETEKAMHGCDNTEGIMPDVNKVVNTSETAENNPTTSVISSSENSVLIKSSHENTVPIKISSPGNSTLAISSQENSAFVPVTSSRSTEMTEQDDTTQQTLQQNMPSRDFFLQQILTVQFCHRLKRIEYLIMNAYIIKCGQYLPQEIYLSFIRGVYGADYHLSEWLDVQLKDVMIVLLKPPEILLQDELPADISIHEIKQIRIPQIQRAILAIREEKLKRCDKIIARFIRHIFHATSQPDFLTAVREFQKFADDVRNMDTSNIQSYGMNPMLQC</sequence>
<dbReference type="InterPro" id="IPR040854">
    <property type="entry name" value="ZSWIM9"/>
</dbReference>
<organism evidence="3 4">
    <name type="scientific">Onchocerca volvulus</name>
    <dbReference type="NCBI Taxonomy" id="6282"/>
    <lineage>
        <taxon>Eukaryota</taxon>
        <taxon>Metazoa</taxon>
        <taxon>Ecdysozoa</taxon>
        <taxon>Nematoda</taxon>
        <taxon>Chromadorea</taxon>
        <taxon>Rhabditida</taxon>
        <taxon>Spirurina</taxon>
        <taxon>Spiruromorpha</taxon>
        <taxon>Filarioidea</taxon>
        <taxon>Onchocercidae</taxon>
        <taxon>Onchocerca</taxon>
    </lineage>
</organism>
<dbReference type="Pfam" id="PF21599">
    <property type="entry name" value="ZSWIM3_N"/>
    <property type="match status" value="1"/>
</dbReference>
<feature type="region of interest" description="Disordered" evidence="1">
    <location>
        <begin position="196"/>
        <end position="218"/>
    </location>
</feature>
<accession>A0A8R1Y3M0</accession>
<dbReference type="Proteomes" id="UP000024404">
    <property type="component" value="Unassembled WGS sequence"/>
</dbReference>
<feature type="domain" description="ZSWIM3 N-terminal" evidence="2">
    <location>
        <begin position="262"/>
        <end position="364"/>
    </location>
</feature>
<dbReference type="EMBL" id="CMVM020000283">
    <property type="status" value="NOT_ANNOTATED_CDS"/>
    <property type="molecule type" value="Genomic_DNA"/>
</dbReference>
<dbReference type="EnsemblMetazoa" id="OVOC9548.1">
    <property type="protein sequence ID" value="OVOC9548.1"/>
    <property type="gene ID" value="WBGene00246357"/>
</dbReference>
<dbReference type="AlphaFoldDB" id="A0A8R1Y3M0"/>